<dbReference type="GO" id="GO:0050482">
    <property type="term" value="P:arachidonate secretion"/>
    <property type="evidence" value="ECO:0007669"/>
    <property type="project" value="InterPro"/>
</dbReference>
<dbReference type="GO" id="GO:0005576">
    <property type="term" value="C:extracellular region"/>
    <property type="evidence" value="ECO:0007669"/>
    <property type="project" value="UniProtKB-SubCell"/>
</dbReference>
<proteinExistence type="inferred from homology"/>
<reference evidence="12" key="1">
    <citation type="submission" date="2025-08" db="UniProtKB">
        <authorList>
            <consortium name="RefSeq"/>
        </authorList>
    </citation>
    <scope>IDENTIFICATION</scope>
</reference>
<evidence type="ECO:0000313" key="11">
    <source>
        <dbReference type="Proteomes" id="UP000694920"/>
    </source>
</evidence>
<keyword evidence="11" id="KW-1185">Reference proteome</keyword>
<keyword evidence="9" id="KW-0472">Membrane</keyword>
<evidence type="ECO:0000256" key="9">
    <source>
        <dbReference type="SAM" id="Phobius"/>
    </source>
</evidence>
<evidence type="ECO:0000256" key="4">
    <source>
        <dbReference type="PIRSR" id="PIRSR601211-1"/>
    </source>
</evidence>
<dbReference type="PANTHER" id="PTHR11716">
    <property type="entry name" value="PHOSPHOLIPASE A2 FAMILY MEMBER"/>
    <property type="match status" value="1"/>
</dbReference>
<evidence type="ECO:0000256" key="5">
    <source>
        <dbReference type="PIRSR" id="PIRSR601211-2"/>
    </source>
</evidence>
<feature type="transmembrane region" description="Helical" evidence="9">
    <location>
        <begin position="27"/>
        <end position="48"/>
    </location>
</feature>
<feature type="disulfide bond" evidence="6">
    <location>
        <begin position="191"/>
        <end position="239"/>
    </location>
</feature>
<dbReference type="SMART" id="SM00085">
    <property type="entry name" value="PA2c"/>
    <property type="match status" value="1"/>
</dbReference>
<dbReference type="GO" id="GO:0005509">
    <property type="term" value="F:calcium ion binding"/>
    <property type="evidence" value="ECO:0007669"/>
    <property type="project" value="InterPro"/>
</dbReference>
<keyword evidence="5" id="KW-0479">Metal-binding</keyword>
<evidence type="ECO:0000256" key="1">
    <source>
        <dbReference type="ARBA" id="ARBA00004613"/>
    </source>
</evidence>
<evidence type="ECO:0000256" key="6">
    <source>
        <dbReference type="PIRSR" id="PIRSR601211-3"/>
    </source>
</evidence>
<dbReference type="SUPFAM" id="SSF48619">
    <property type="entry name" value="Phospholipase A2, PLA2"/>
    <property type="match status" value="1"/>
</dbReference>
<keyword evidence="5 8" id="KW-0106">Calcium</keyword>
<dbReference type="GO" id="GO:0016042">
    <property type="term" value="P:lipid catabolic process"/>
    <property type="evidence" value="ECO:0007669"/>
    <property type="project" value="InterPro"/>
</dbReference>
<keyword evidence="2 8" id="KW-0964">Secreted</keyword>
<dbReference type="PROSITE" id="PS00118">
    <property type="entry name" value="PA2_HIS"/>
    <property type="match status" value="1"/>
</dbReference>
<evidence type="ECO:0000256" key="8">
    <source>
        <dbReference type="RuleBase" id="RU361236"/>
    </source>
</evidence>
<gene>
    <name evidence="12" type="primary">LOC107272955</name>
</gene>
<dbReference type="PANTHER" id="PTHR11716:SF107">
    <property type="entry name" value="PHOSPHOLIPASE A2"/>
    <property type="match status" value="1"/>
</dbReference>
<feature type="domain" description="Phospholipase A2-like central" evidence="10">
    <location>
        <begin position="143"/>
        <end position="260"/>
    </location>
</feature>
<dbReference type="InterPro" id="IPR036444">
    <property type="entry name" value="PLipase_A2_dom_sf"/>
</dbReference>
<evidence type="ECO:0000313" key="12">
    <source>
        <dbReference type="RefSeq" id="XP_024941636.1"/>
    </source>
</evidence>
<dbReference type="GeneID" id="107272955"/>
<evidence type="ECO:0000256" key="2">
    <source>
        <dbReference type="ARBA" id="ARBA00022525"/>
    </source>
</evidence>
<dbReference type="InterPro" id="IPR001211">
    <property type="entry name" value="PLA2"/>
</dbReference>
<comment type="cofactor">
    <cofactor evidence="5">
        <name>Ca(2+)</name>
        <dbReference type="ChEBI" id="CHEBI:29108"/>
    </cofactor>
    <text evidence="5">Binds 1 Ca(2+) ion per subunit.</text>
</comment>
<dbReference type="Gene3D" id="1.20.90.10">
    <property type="entry name" value="Phospholipase A2 domain"/>
    <property type="match status" value="1"/>
</dbReference>
<evidence type="ECO:0000256" key="7">
    <source>
        <dbReference type="RuleBase" id="RU003654"/>
    </source>
</evidence>
<keyword evidence="9" id="KW-1133">Transmembrane helix</keyword>
<keyword evidence="8" id="KW-0378">Hydrolase</keyword>
<feature type="binding site" evidence="5">
    <location>
        <position position="168"/>
    </location>
    <ligand>
        <name>Ca(2+)</name>
        <dbReference type="ChEBI" id="CHEBI:29108"/>
    </ligand>
</feature>
<feature type="binding site" evidence="5">
    <location>
        <position position="189"/>
    </location>
    <ligand>
        <name>Ca(2+)</name>
        <dbReference type="ChEBI" id="CHEBI:29108"/>
    </ligand>
</feature>
<feature type="binding site" evidence="5">
    <location>
        <position position="170"/>
    </location>
    <ligand>
        <name>Ca(2+)</name>
        <dbReference type="ChEBI" id="CHEBI:29108"/>
    </ligand>
</feature>
<dbReference type="InterPro" id="IPR033112">
    <property type="entry name" value="PLA2_Asp_AS"/>
</dbReference>
<sequence>MHHSLWTRVSSSWNNCQLLQQSRNPRATYALAFLTMLLTSACAGGQILGVPRAHRRERDSELATNRVEDQENRNTLSGDELYLGCSGDPWESVSSSSDCHYKYPRQARSSFSKHSAMFNNSWTKQISWLDAGRHLRGARFKRGVIHLYNMVVCATGCNPLDYKGYGCYCGFLGSGYTIDGIDRCCKMHDWCYDATECPMFLEYFVPYYWKCHRGYKPICAIEHGEWGSSGSCAQRLCECDRSLAECLSRYPCPKTKAMCMSSPWRLVQNLFMNF</sequence>
<feature type="disulfide bond" evidence="6">
    <location>
        <begin position="219"/>
        <end position="237"/>
    </location>
</feature>
<dbReference type="CDD" id="cd00125">
    <property type="entry name" value="PLA2c"/>
    <property type="match status" value="1"/>
</dbReference>
<dbReference type="InterPro" id="IPR016090">
    <property type="entry name" value="PLA2-like_dom"/>
</dbReference>
<comment type="similarity">
    <text evidence="7">Belongs to the phospholipase A2 family.</text>
</comment>
<feature type="disulfide bond" evidence="6">
    <location>
        <begin position="184"/>
        <end position="246"/>
    </location>
</feature>
<evidence type="ECO:0000259" key="10">
    <source>
        <dbReference type="SMART" id="SM00085"/>
    </source>
</evidence>
<dbReference type="Proteomes" id="UP000694920">
    <property type="component" value="Unplaced"/>
</dbReference>
<feature type="active site" evidence="4">
    <location>
        <position position="240"/>
    </location>
</feature>
<dbReference type="EC" id="3.1.1.4" evidence="8"/>
<dbReference type="GO" id="GO:0004623">
    <property type="term" value="F:phospholipase A2 activity"/>
    <property type="evidence" value="ECO:0007669"/>
    <property type="project" value="UniProtKB-EC"/>
</dbReference>
<dbReference type="PROSITE" id="PS00119">
    <property type="entry name" value="PA2_ASP"/>
    <property type="match status" value="1"/>
</dbReference>
<accession>A0AAJ7RIM1</accession>
<protein>
    <recommendedName>
        <fullName evidence="8">Phospholipase A2</fullName>
        <ecNumber evidence="8">3.1.1.4</ecNumber>
    </recommendedName>
</protein>
<dbReference type="InterPro" id="IPR033113">
    <property type="entry name" value="PLA2_histidine"/>
</dbReference>
<keyword evidence="8" id="KW-0443">Lipid metabolism</keyword>
<dbReference type="AlphaFoldDB" id="A0AAJ7RIM1"/>
<keyword evidence="9" id="KW-0812">Transmembrane</keyword>
<dbReference type="GO" id="GO:0006644">
    <property type="term" value="P:phospholipid metabolic process"/>
    <property type="evidence" value="ECO:0007669"/>
    <property type="project" value="InterPro"/>
</dbReference>
<evidence type="ECO:0000256" key="3">
    <source>
        <dbReference type="ARBA" id="ARBA00023157"/>
    </source>
</evidence>
<feature type="active site" evidence="4">
    <location>
        <position position="188"/>
    </location>
</feature>
<comment type="catalytic activity">
    <reaction evidence="8">
        <text>a 1,2-diacyl-sn-glycero-3-phosphocholine + H2O = a 1-acyl-sn-glycero-3-phosphocholine + a fatty acid + H(+)</text>
        <dbReference type="Rhea" id="RHEA:15801"/>
        <dbReference type="ChEBI" id="CHEBI:15377"/>
        <dbReference type="ChEBI" id="CHEBI:15378"/>
        <dbReference type="ChEBI" id="CHEBI:28868"/>
        <dbReference type="ChEBI" id="CHEBI:57643"/>
        <dbReference type="ChEBI" id="CHEBI:58168"/>
        <dbReference type="EC" id="3.1.1.4"/>
    </reaction>
</comment>
<name>A0AAJ7RIM1_CEPCN</name>
<keyword evidence="3 6" id="KW-1015">Disulfide bond</keyword>
<dbReference type="RefSeq" id="XP_024941636.1">
    <property type="nucleotide sequence ID" value="XM_025085868.1"/>
</dbReference>
<organism evidence="11 12">
    <name type="scientific">Cephus cinctus</name>
    <name type="common">Wheat stem sawfly</name>
    <dbReference type="NCBI Taxonomy" id="211228"/>
    <lineage>
        <taxon>Eukaryota</taxon>
        <taxon>Metazoa</taxon>
        <taxon>Ecdysozoa</taxon>
        <taxon>Arthropoda</taxon>
        <taxon>Hexapoda</taxon>
        <taxon>Insecta</taxon>
        <taxon>Pterygota</taxon>
        <taxon>Neoptera</taxon>
        <taxon>Endopterygota</taxon>
        <taxon>Hymenoptera</taxon>
        <taxon>Cephoidea</taxon>
        <taxon>Cephidae</taxon>
        <taxon>Cephus</taxon>
    </lineage>
</organism>
<dbReference type="Pfam" id="PF00068">
    <property type="entry name" value="Phospholip_A2_1"/>
    <property type="match status" value="1"/>
</dbReference>
<comment type="subcellular location">
    <subcellularLocation>
        <location evidence="1 8">Secreted</location>
    </subcellularLocation>
</comment>
<dbReference type="PRINTS" id="PR00389">
    <property type="entry name" value="PHPHLIPASEA2"/>
</dbReference>
<feature type="disulfide bond" evidence="6">
    <location>
        <begin position="169"/>
        <end position="185"/>
    </location>
</feature>